<keyword evidence="2" id="KW-1185">Reference proteome</keyword>
<dbReference type="InterPro" id="IPR045098">
    <property type="entry name" value="Fyv10_fam"/>
</dbReference>
<dbReference type="GO" id="GO:0005634">
    <property type="term" value="C:nucleus"/>
    <property type="evidence" value="ECO:0007669"/>
    <property type="project" value="TreeGrafter"/>
</dbReference>
<reference evidence="1 2" key="1">
    <citation type="journal article" date="2017" name="Curr. Biol.">
        <title>Genome architecture and evolution of a unichromosomal asexual nematode.</title>
        <authorList>
            <person name="Fradin H."/>
            <person name="Zegar C."/>
            <person name="Gutwein M."/>
            <person name="Lucas J."/>
            <person name="Kovtun M."/>
            <person name="Corcoran D."/>
            <person name="Baugh L.R."/>
            <person name="Kiontke K."/>
            <person name="Gunsalus K."/>
            <person name="Fitch D.H."/>
            <person name="Piano F."/>
        </authorList>
    </citation>
    <scope>NUCLEOTIDE SEQUENCE [LARGE SCALE GENOMIC DNA]</scope>
    <source>
        <strain evidence="1">PF1309</strain>
    </source>
</reference>
<dbReference type="PANTHER" id="PTHR12170">
    <property type="entry name" value="MACROPHAGE ERYTHROBLAST ATTACHER-RELATED"/>
    <property type="match status" value="1"/>
</dbReference>
<dbReference type="EMBL" id="LIAE01007788">
    <property type="protein sequence ID" value="PAV76994.1"/>
    <property type="molecule type" value="Genomic_DNA"/>
</dbReference>
<gene>
    <name evidence="1" type="ORF">WR25_05529</name>
</gene>
<dbReference type="GO" id="GO:0034657">
    <property type="term" value="C:GID complex"/>
    <property type="evidence" value="ECO:0007669"/>
    <property type="project" value="TreeGrafter"/>
</dbReference>
<dbReference type="PANTHER" id="PTHR12170:SF3">
    <property type="entry name" value="GH10162P"/>
    <property type="match status" value="1"/>
</dbReference>
<dbReference type="GO" id="GO:0005737">
    <property type="term" value="C:cytoplasm"/>
    <property type="evidence" value="ECO:0007669"/>
    <property type="project" value="TreeGrafter"/>
</dbReference>
<organism evidence="1 2">
    <name type="scientific">Diploscapter pachys</name>
    <dbReference type="NCBI Taxonomy" id="2018661"/>
    <lineage>
        <taxon>Eukaryota</taxon>
        <taxon>Metazoa</taxon>
        <taxon>Ecdysozoa</taxon>
        <taxon>Nematoda</taxon>
        <taxon>Chromadorea</taxon>
        <taxon>Rhabditida</taxon>
        <taxon>Rhabditina</taxon>
        <taxon>Rhabditomorpha</taxon>
        <taxon>Rhabditoidea</taxon>
        <taxon>Rhabditidae</taxon>
        <taxon>Diploscapter</taxon>
    </lineage>
</organism>
<dbReference type="OrthoDB" id="1933281at2759"/>
<protein>
    <submittedName>
        <fullName evidence="1">Uncharacterized protein</fullName>
    </submittedName>
</protein>
<dbReference type="GO" id="GO:0004842">
    <property type="term" value="F:ubiquitin-protein transferase activity"/>
    <property type="evidence" value="ECO:0007669"/>
    <property type="project" value="InterPro"/>
</dbReference>
<comment type="caution">
    <text evidence="1">The sequence shown here is derived from an EMBL/GenBank/DDBJ whole genome shotgun (WGS) entry which is preliminary data.</text>
</comment>
<proteinExistence type="predicted"/>
<evidence type="ECO:0000313" key="1">
    <source>
        <dbReference type="EMBL" id="PAV76994.1"/>
    </source>
</evidence>
<name>A0A2A2KSU3_9BILA</name>
<dbReference type="Proteomes" id="UP000218231">
    <property type="component" value="Unassembled WGS sequence"/>
</dbReference>
<dbReference type="AlphaFoldDB" id="A0A2A2KSU3"/>
<sequence>MLPEIQARLLKCRLFHEYAEEHRMRTITDQNCQTNNYCVLARYKDPNTKKKQGYSMGCDQVDCIWMREKVRYFTTTKGNLTCIKNADYGRDGEICCCNGYDYCNEFGVNTIILEQTANKTENLSEACVHHHKDIHFSVSRAGKIIDLSFVRDNKELLYHEKDLENGHACPKSAAFEMIREFLISEGRPDVAKKLPQIDCCDRHRPGAQVRANRSTPLISFDSPEIVFGSNGDIQMKSLDELLREQPQQSEAVEDVIVDDSDELRARQEEYEVALNSLRRKDAQPALRWVEKHYAQDVGLRYALLKQHVLTKIERDNPSDMEIVEAAKMLKGYSDEDDMPTLMRLMLKRHTANFRESEDYKRLYCPLIWDSLASRVSQAFTKIKSRLPEIIDTGSQALPVLTTLKNVMSKRQTALLLSEELPIELKSTEGNPPMRLACGHVISKEALTKLAMQQR</sequence>
<accession>A0A2A2KSU3</accession>
<dbReference type="GO" id="GO:0043161">
    <property type="term" value="P:proteasome-mediated ubiquitin-dependent protein catabolic process"/>
    <property type="evidence" value="ECO:0007669"/>
    <property type="project" value="InterPro"/>
</dbReference>
<dbReference type="STRING" id="2018661.A0A2A2KSU3"/>
<evidence type="ECO:0000313" key="2">
    <source>
        <dbReference type="Proteomes" id="UP000218231"/>
    </source>
</evidence>